<dbReference type="Proteomes" id="UP000031104">
    <property type="component" value="Chromosome"/>
</dbReference>
<accession>A0A0A8E372</accession>
<sequence>MIKIIAIPSFILLGLGINAYASEQTKLATISIVQDINNGKINLEIDNPGSKEYTFKISSDNKDGINTYTLNLLNGKKKIDITKNDILSSKNMEDVNVSIDIFDKNNETKYTIQNDTDDIVAYRVQNHNEDGSISYNETTIRPHMKGTSSFLKKNDKDNLNYR</sequence>
<dbReference type="KEGG" id="fgu:SD28_02865"/>
<dbReference type="STRING" id="594679.SD28_02865"/>
<proteinExistence type="predicted"/>
<dbReference type="AlphaFoldDB" id="A0A0A8E372"/>
<protein>
    <submittedName>
        <fullName evidence="2">Uncharacterized protein</fullName>
    </submittedName>
</protein>
<dbReference type="EMBL" id="CP010427">
    <property type="protein sequence ID" value="AJC48660.1"/>
    <property type="molecule type" value="Genomic_DNA"/>
</dbReference>
<feature type="chain" id="PRO_5002036230" evidence="1">
    <location>
        <begin position="22"/>
        <end position="162"/>
    </location>
</feature>
<name>A0A0A8E372_9GAMM</name>
<organism evidence="2 3">
    <name type="scientific">Allofrancisella guangzhouensis</name>
    <dbReference type="NCBI Taxonomy" id="594679"/>
    <lineage>
        <taxon>Bacteria</taxon>
        <taxon>Pseudomonadati</taxon>
        <taxon>Pseudomonadota</taxon>
        <taxon>Gammaproteobacteria</taxon>
        <taxon>Thiotrichales</taxon>
        <taxon>Francisellaceae</taxon>
        <taxon>Allofrancisella</taxon>
    </lineage>
</organism>
<gene>
    <name evidence="2" type="ORF">SD28_02865</name>
</gene>
<dbReference type="HOGENOM" id="CLU_1632968_0_0_6"/>
<dbReference type="RefSeq" id="WP_039123912.1">
    <property type="nucleotide sequence ID" value="NZ_CP010427.1"/>
</dbReference>
<keyword evidence="1" id="KW-0732">Signal</keyword>
<reference evidence="2 3" key="1">
    <citation type="submission" date="2014-12" db="EMBL/GenBank/DDBJ databases">
        <title>Complete genome sequence of Francisella guanzhouensis strain 08HL01032 isolated from air-conditioning system in China.</title>
        <authorList>
            <person name="Svensson D."/>
            <person name="Ohrman C."/>
            <person name="Backman S."/>
            <person name="Karlsson E."/>
            <person name="Nilsson E."/>
            <person name="Bystrom M."/>
            <person name="Larkeryd A."/>
            <person name="Stenberg P."/>
            <person name="Scholtz H.C."/>
            <person name="Forsman M."/>
            <person name="Sjodin A."/>
        </authorList>
    </citation>
    <scope>NUCLEOTIDE SEQUENCE [LARGE SCALE GENOMIC DNA]</scope>
    <source>
        <strain evidence="2 3">08HL01032</strain>
    </source>
</reference>
<feature type="signal peptide" evidence="1">
    <location>
        <begin position="1"/>
        <end position="21"/>
    </location>
</feature>
<evidence type="ECO:0000313" key="2">
    <source>
        <dbReference type="EMBL" id="AJC48660.1"/>
    </source>
</evidence>
<keyword evidence="3" id="KW-1185">Reference proteome</keyword>
<evidence type="ECO:0000313" key="3">
    <source>
        <dbReference type="Proteomes" id="UP000031104"/>
    </source>
</evidence>
<evidence type="ECO:0000256" key="1">
    <source>
        <dbReference type="SAM" id="SignalP"/>
    </source>
</evidence>